<evidence type="ECO:0000313" key="10">
    <source>
        <dbReference type="Proteomes" id="UP000254978"/>
    </source>
</evidence>
<evidence type="ECO:0000256" key="3">
    <source>
        <dbReference type="ARBA" id="ARBA00023002"/>
    </source>
</evidence>
<feature type="region of interest" description="Disordered" evidence="7">
    <location>
        <begin position="475"/>
        <end position="495"/>
    </location>
</feature>
<evidence type="ECO:0000256" key="2">
    <source>
        <dbReference type="ARBA" id="ARBA00022643"/>
    </source>
</evidence>
<feature type="binding site" evidence="6">
    <location>
        <position position="70"/>
    </location>
    <ligand>
        <name>FMN</name>
        <dbReference type="ChEBI" id="CHEBI:58210"/>
    </ligand>
</feature>
<protein>
    <submittedName>
        <fullName evidence="9">Putative monooxygenase</fullName>
        <ecNumber evidence="9">1.14.-.-</ecNumber>
    </submittedName>
</protein>
<dbReference type="EC" id="1.14.-.-" evidence="9"/>
<reference evidence="9 10" key="1">
    <citation type="submission" date="2018-06" db="EMBL/GenBank/DDBJ databases">
        <authorList>
            <consortium name="Pathogen Informatics"/>
            <person name="Doyle S."/>
        </authorList>
    </citation>
    <scope>NUCLEOTIDE SEQUENCE [LARGE SCALE GENOMIC DNA]</scope>
    <source>
        <strain evidence="9 10">NCTC10821</strain>
    </source>
</reference>
<evidence type="ECO:0000256" key="1">
    <source>
        <dbReference type="ARBA" id="ARBA00022630"/>
    </source>
</evidence>
<dbReference type="EMBL" id="UGQT01000001">
    <property type="protein sequence ID" value="STZ56525.1"/>
    <property type="molecule type" value="Genomic_DNA"/>
</dbReference>
<feature type="compositionally biased region" description="Low complexity" evidence="7">
    <location>
        <begin position="477"/>
        <end position="489"/>
    </location>
</feature>
<sequence length="495" mass="54063">MLSRGTTSKILPVTRTIRFNAFDMNCVAHQSPGLWRHPDDRSATYTDLTYWTELATLLERGRFDGLFIADVLGTYDIYGASDEAAIRQAAQVPVNDPLMLVSAMAYVTEHLGFGITTGTGFEHPYPFARRVSTLDHLTKGRVGWNVVTGYLPAAARNMGQTDQPAHDARYDHADEYLEVLYKLWEGSWEDDAVVRDAARGVYTDPAKVHHIGHQGRHFSVPGIHLSEPSPQRTPVLFQAGASPRGVRFAAENAEAIFTAAPTKAILRENVTTIRRELELAGRDPYAAKIFNLSTVITAATDEEAHAKHAEYLSYGDAEGALTFMSGWMGVDLSRYGLDEPIGHVDSNAILSAVKAFQSADPDGGEWAVRDIADWGKIGGIGPRFVGSGERIADLLQEWVHETDVDGFNLAYAVSPGSFADFIDHVVPVLTARGAYQSEYTPGSLRHKLFGRGDRLPDEHRGARYRVGGPAATIIERPSTVPSSSASVASQPNATR</sequence>
<keyword evidence="3 9" id="KW-0560">Oxidoreductase</keyword>
<dbReference type="Pfam" id="PF00296">
    <property type="entry name" value="Bac_luciferase"/>
    <property type="match status" value="1"/>
</dbReference>
<dbReference type="SUPFAM" id="SSF51679">
    <property type="entry name" value="Bacterial luciferase-like"/>
    <property type="match status" value="1"/>
</dbReference>
<keyword evidence="4 9" id="KW-0503">Monooxygenase</keyword>
<feature type="domain" description="Luciferase-like" evidence="8">
    <location>
        <begin position="37"/>
        <end position="399"/>
    </location>
</feature>
<feature type="binding site" evidence="6">
    <location>
        <position position="116"/>
    </location>
    <ligand>
        <name>FMN</name>
        <dbReference type="ChEBI" id="CHEBI:58210"/>
    </ligand>
</feature>
<dbReference type="Proteomes" id="UP000254978">
    <property type="component" value="Unassembled WGS sequence"/>
</dbReference>
<dbReference type="PIRSF" id="PIRSF000337">
    <property type="entry name" value="NTA_MOA"/>
    <property type="match status" value="1"/>
</dbReference>
<name>A0A378T9I2_9MYCO</name>
<dbReference type="InterPro" id="IPR011251">
    <property type="entry name" value="Luciferase-like_dom"/>
</dbReference>
<evidence type="ECO:0000256" key="7">
    <source>
        <dbReference type="SAM" id="MobiDB-lite"/>
    </source>
</evidence>
<evidence type="ECO:0000256" key="6">
    <source>
        <dbReference type="PIRSR" id="PIRSR000337-1"/>
    </source>
</evidence>
<evidence type="ECO:0000256" key="5">
    <source>
        <dbReference type="ARBA" id="ARBA00033748"/>
    </source>
</evidence>
<dbReference type="PANTHER" id="PTHR30011:SF16">
    <property type="entry name" value="C2H2 FINGER DOMAIN TRANSCRIPTION FACTOR (EUROFUNG)-RELATED"/>
    <property type="match status" value="1"/>
</dbReference>
<comment type="similarity">
    <text evidence="5">Belongs to the NtaA/SnaA/DszA monooxygenase family.</text>
</comment>
<evidence type="ECO:0000256" key="4">
    <source>
        <dbReference type="ARBA" id="ARBA00023033"/>
    </source>
</evidence>
<feature type="binding site" evidence="6">
    <location>
        <position position="166"/>
    </location>
    <ligand>
        <name>FMN</name>
        <dbReference type="ChEBI" id="CHEBI:58210"/>
    </ligand>
</feature>
<dbReference type="InterPro" id="IPR036661">
    <property type="entry name" value="Luciferase-like_sf"/>
</dbReference>
<dbReference type="InterPro" id="IPR051260">
    <property type="entry name" value="Diverse_substr_monoxygenases"/>
</dbReference>
<dbReference type="FunFam" id="3.20.20.30:FF:000008">
    <property type="entry name" value="Xenobiotic compound monooxygenase A subunit"/>
    <property type="match status" value="1"/>
</dbReference>
<dbReference type="GO" id="GO:0004497">
    <property type="term" value="F:monooxygenase activity"/>
    <property type="evidence" value="ECO:0007669"/>
    <property type="project" value="UniProtKB-KW"/>
</dbReference>
<accession>A0A378T9I2</accession>
<proteinExistence type="inferred from homology"/>
<evidence type="ECO:0000259" key="8">
    <source>
        <dbReference type="Pfam" id="PF00296"/>
    </source>
</evidence>
<dbReference type="PANTHER" id="PTHR30011">
    <property type="entry name" value="ALKANESULFONATE MONOOXYGENASE-RELATED"/>
    <property type="match status" value="1"/>
</dbReference>
<gene>
    <name evidence="9" type="primary">moxC_1</name>
    <name evidence="9" type="ORF">NCTC10821_00018</name>
</gene>
<dbReference type="NCBIfam" id="TIGR03860">
    <property type="entry name" value="FMN_nitrolo"/>
    <property type="match status" value="1"/>
</dbReference>
<dbReference type="GO" id="GO:0016705">
    <property type="term" value="F:oxidoreductase activity, acting on paired donors, with incorporation or reduction of molecular oxygen"/>
    <property type="evidence" value="ECO:0007669"/>
    <property type="project" value="InterPro"/>
</dbReference>
<keyword evidence="2 6" id="KW-0288">FMN</keyword>
<evidence type="ECO:0000313" key="9">
    <source>
        <dbReference type="EMBL" id="STZ56525.1"/>
    </source>
</evidence>
<keyword evidence="1 6" id="KW-0285">Flavoprotein</keyword>
<organism evidence="9 10">
    <name type="scientific">Mycolicibacterium tokaiense</name>
    <dbReference type="NCBI Taxonomy" id="39695"/>
    <lineage>
        <taxon>Bacteria</taxon>
        <taxon>Bacillati</taxon>
        <taxon>Actinomycetota</taxon>
        <taxon>Actinomycetes</taxon>
        <taxon>Mycobacteriales</taxon>
        <taxon>Mycobacteriaceae</taxon>
        <taxon>Mycolicibacterium</taxon>
    </lineage>
</organism>
<dbReference type="InterPro" id="IPR016215">
    <property type="entry name" value="NTA_MOA"/>
</dbReference>
<feature type="binding site" evidence="6">
    <location>
        <position position="170"/>
    </location>
    <ligand>
        <name>FMN</name>
        <dbReference type="ChEBI" id="CHEBI:58210"/>
    </ligand>
</feature>
<keyword evidence="10" id="KW-1185">Reference proteome</keyword>
<dbReference type="Gene3D" id="3.20.20.30">
    <property type="entry name" value="Luciferase-like domain"/>
    <property type="match status" value="1"/>
</dbReference>
<dbReference type="AlphaFoldDB" id="A0A378T9I2"/>
<feature type="binding site" evidence="6">
    <location>
        <position position="242"/>
    </location>
    <ligand>
        <name>FMN</name>
        <dbReference type="ChEBI" id="CHEBI:58210"/>
    </ligand>
</feature>